<dbReference type="RefSeq" id="WP_110795024.1">
    <property type="nucleotide sequence ID" value="NZ_KZ826482.1"/>
</dbReference>
<organism evidence="1 2">
    <name type="scientific">Litorivita pollutaquae</name>
    <dbReference type="NCBI Taxonomy" id="2200892"/>
    <lineage>
        <taxon>Bacteria</taxon>
        <taxon>Pseudomonadati</taxon>
        <taxon>Pseudomonadota</taxon>
        <taxon>Alphaproteobacteria</taxon>
        <taxon>Rhodobacterales</taxon>
        <taxon>Paracoccaceae</taxon>
        <taxon>Litorivita</taxon>
    </lineage>
</organism>
<evidence type="ECO:0000313" key="2">
    <source>
        <dbReference type="Proteomes" id="UP000248012"/>
    </source>
</evidence>
<evidence type="ECO:0008006" key="3">
    <source>
        <dbReference type="Google" id="ProtNLM"/>
    </source>
</evidence>
<gene>
    <name evidence="1" type="ORF">DI396_04640</name>
</gene>
<sequence length="203" mass="23090">MTVPAAQERIPRPELTLPEAEAELVRELYTAADVILEYGSGGSTVLAAQLPDKLVFSVESDLEWAQMMRGYLAQNPPAKGTEVDVIWSDVGPTKEWGFPRTAKAWDRYARYPLEVWDLKTFRAPDVVLVDGRFRVGCALATGFRTQKPVTLLFDDYQRRKQYHVVEEYFGTPSYTGRMARFEIIPMAVPAERLLQIVEMMSRP</sequence>
<dbReference type="EMBL" id="QFVT01000003">
    <property type="protein sequence ID" value="PYC48290.1"/>
    <property type="molecule type" value="Genomic_DNA"/>
</dbReference>
<evidence type="ECO:0000313" key="1">
    <source>
        <dbReference type="EMBL" id="PYC48290.1"/>
    </source>
</evidence>
<dbReference type="InterPro" id="IPR029063">
    <property type="entry name" value="SAM-dependent_MTases_sf"/>
</dbReference>
<dbReference type="Gene3D" id="3.40.50.150">
    <property type="entry name" value="Vaccinia Virus protein VP39"/>
    <property type="match status" value="1"/>
</dbReference>
<reference evidence="1 2" key="1">
    <citation type="submission" date="2018-05" db="EMBL/GenBank/DDBJ databases">
        <title>Oceanovita maritima gen. nov., sp. nov., a marine bacterium in the family Rhodobacteraceae isolated from surface seawater of Lundu port Xiamen, China.</title>
        <authorList>
            <person name="Hetharua B.H."/>
            <person name="Min D."/>
            <person name="Liao H."/>
            <person name="Tian Y."/>
        </authorList>
    </citation>
    <scope>NUCLEOTIDE SEQUENCE [LARGE SCALE GENOMIC DNA]</scope>
    <source>
        <strain evidence="1 2">FSX-11</strain>
    </source>
</reference>
<proteinExistence type="predicted"/>
<accession>A0A2V4NEG8</accession>
<keyword evidence="2" id="KW-1185">Reference proteome</keyword>
<dbReference type="AlphaFoldDB" id="A0A2V4NEG8"/>
<dbReference type="OrthoDB" id="7445868at2"/>
<protein>
    <recommendedName>
        <fullName evidence="3">Methyltransferase</fullName>
    </recommendedName>
</protein>
<comment type="caution">
    <text evidence="1">The sequence shown here is derived from an EMBL/GenBank/DDBJ whole genome shotgun (WGS) entry which is preliminary data.</text>
</comment>
<name>A0A2V4NEG8_9RHOB</name>
<dbReference type="Proteomes" id="UP000248012">
    <property type="component" value="Unassembled WGS sequence"/>
</dbReference>